<dbReference type="Proteomes" id="UP000822688">
    <property type="component" value="Chromosome 2"/>
</dbReference>
<organism evidence="1 2">
    <name type="scientific">Ceratodon purpureus</name>
    <name type="common">Fire moss</name>
    <name type="synonym">Dicranum purpureum</name>
    <dbReference type="NCBI Taxonomy" id="3225"/>
    <lineage>
        <taxon>Eukaryota</taxon>
        <taxon>Viridiplantae</taxon>
        <taxon>Streptophyta</taxon>
        <taxon>Embryophyta</taxon>
        <taxon>Bryophyta</taxon>
        <taxon>Bryophytina</taxon>
        <taxon>Bryopsida</taxon>
        <taxon>Dicranidae</taxon>
        <taxon>Pseudoditrichales</taxon>
        <taxon>Ditrichaceae</taxon>
        <taxon>Ceratodon</taxon>
    </lineage>
</organism>
<name>A0A8T0J1L3_CERPU</name>
<dbReference type="AlphaFoldDB" id="A0A8T0J1L3"/>
<dbReference type="EMBL" id="CM026422">
    <property type="protein sequence ID" value="KAG0589019.1"/>
    <property type="molecule type" value="Genomic_DNA"/>
</dbReference>
<reference evidence="1" key="1">
    <citation type="submission" date="2020-06" db="EMBL/GenBank/DDBJ databases">
        <title>WGS assembly of Ceratodon purpureus strain R40.</title>
        <authorList>
            <person name="Carey S.B."/>
            <person name="Jenkins J."/>
            <person name="Shu S."/>
            <person name="Lovell J.T."/>
            <person name="Sreedasyam A."/>
            <person name="Maumus F."/>
            <person name="Tiley G.P."/>
            <person name="Fernandez-Pozo N."/>
            <person name="Barry K."/>
            <person name="Chen C."/>
            <person name="Wang M."/>
            <person name="Lipzen A."/>
            <person name="Daum C."/>
            <person name="Saski C.A."/>
            <person name="Payton A.C."/>
            <person name="Mcbreen J.C."/>
            <person name="Conrad R.E."/>
            <person name="Kollar L.M."/>
            <person name="Olsson S."/>
            <person name="Huttunen S."/>
            <person name="Landis J.B."/>
            <person name="Wickett N.J."/>
            <person name="Johnson M.G."/>
            <person name="Rensing S.A."/>
            <person name="Grimwood J."/>
            <person name="Schmutz J."/>
            <person name="Mcdaniel S.F."/>
        </authorList>
    </citation>
    <scope>NUCLEOTIDE SEQUENCE</scope>
    <source>
        <strain evidence="1">R40</strain>
    </source>
</reference>
<sequence>MEEDAALHQMQEAAQAVSNFHGKAKDVPDADAVMAMCKDWGVTADLKLHQAQGVSWLIGRYVQGVNVILGDEVRIPDCLDDMFA</sequence>
<evidence type="ECO:0000313" key="1">
    <source>
        <dbReference type="EMBL" id="KAG0589019.1"/>
    </source>
</evidence>
<gene>
    <name evidence="1" type="ORF">KC19_2G286200</name>
</gene>
<evidence type="ECO:0000313" key="2">
    <source>
        <dbReference type="Proteomes" id="UP000822688"/>
    </source>
</evidence>
<proteinExistence type="predicted"/>
<comment type="caution">
    <text evidence="1">The sequence shown here is derived from an EMBL/GenBank/DDBJ whole genome shotgun (WGS) entry which is preliminary data.</text>
</comment>
<accession>A0A8T0J1L3</accession>
<protein>
    <submittedName>
        <fullName evidence="1">Uncharacterized protein</fullName>
    </submittedName>
</protein>
<keyword evidence="2" id="KW-1185">Reference proteome</keyword>